<organism evidence="1 2">
    <name type="scientific">Mergibacter septicus</name>
    <dbReference type="NCBI Taxonomy" id="221402"/>
    <lineage>
        <taxon>Bacteria</taxon>
        <taxon>Pseudomonadati</taxon>
        <taxon>Pseudomonadota</taxon>
        <taxon>Gammaproteobacteria</taxon>
        <taxon>Pasteurellales</taxon>
        <taxon>Pasteurellaceae</taxon>
        <taxon>Mergibacter</taxon>
    </lineage>
</organism>
<dbReference type="RefSeq" id="WP_265482662.1">
    <property type="nucleotide sequence ID" value="NZ_CP022011.1"/>
</dbReference>
<evidence type="ECO:0000313" key="1">
    <source>
        <dbReference type="EMBL" id="QDJ14208.1"/>
    </source>
</evidence>
<dbReference type="Proteomes" id="UP000955338">
    <property type="component" value="Chromosome"/>
</dbReference>
<name>A0A8D4IWP2_9PAST</name>
<keyword evidence="2" id="KW-1185">Reference proteome</keyword>
<evidence type="ECO:0000313" key="2">
    <source>
        <dbReference type="Proteomes" id="UP000955338"/>
    </source>
</evidence>
<proteinExistence type="predicted"/>
<gene>
    <name evidence="1" type="ORF">CEP48_01665</name>
</gene>
<protein>
    <submittedName>
        <fullName evidence="1">Uncharacterized protein</fullName>
    </submittedName>
</protein>
<dbReference type="AlphaFoldDB" id="A0A8D4IWP2"/>
<sequence length="247" mass="27612">MVMVTLLIVSLIPLSSNAENIEKYQNAKIAVNYQGSVGQLAQDMAYRLGIGYYTSKVDPNVKVKVAQNSSKSIQFLLDTVNAQLQESSLQFILLNDQVTLALKQKGSDNYIGPITFEESNAEQTNDVISTQQIAVEDQASAEKKMKEIIALSQDQKLLDKYAQRKQPVYRISDAKAVNLEQVRTTKISTFLIFAKDVDVNKYKIEGKFQEMTKLNNVVAILHTKQQPTDKITIIAPNGTKQELIKVP</sequence>
<dbReference type="EMBL" id="CP022011">
    <property type="protein sequence ID" value="QDJ14208.1"/>
    <property type="molecule type" value="Genomic_DNA"/>
</dbReference>
<accession>A0A8D4IWP2</accession>
<reference evidence="1" key="1">
    <citation type="submission" date="2017-06" db="EMBL/GenBank/DDBJ databases">
        <title>Genome sequencing of pathogenic and non-pathogenic strains within Bisgaard taxon 40.</title>
        <authorList>
            <person name="Ladner J.T."/>
            <person name="Lovett S.P."/>
            <person name="Koroleva G."/>
            <person name="Lorch J.M."/>
        </authorList>
    </citation>
    <scope>NUCLEOTIDE SEQUENCE</scope>
    <source>
        <strain evidence="1">27576-1-I1</strain>
    </source>
</reference>